<dbReference type="PANTHER" id="PTHR22911:SF135">
    <property type="entry name" value="BLR4310 PROTEIN"/>
    <property type="match status" value="1"/>
</dbReference>
<feature type="transmembrane region" description="Helical" evidence="1">
    <location>
        <begin position="40"/>
        <end position="62"/>
    </location>
</feature>
<dbReference type="InterPro" id="IPR000620">
    <property type="entry name" value="EamA_dom"/>
</dbReference>
<evidence type="ECO:0000256" key="1">
    <source>
        <dbReference type="SAM" id="Phobius"/>
    </source>
</evidence>
<organism evidence="3 4">
    <name type="scientific">Pseudooceanicola lipolyticus</name>
    <dbReference type="NCBI Taxonomy" id="2029104"/>
    <lineage>
        <taxon>Bacteria</taxon>
        <taxon>Pseudomonadati</taxon>
        <taxon>Pseudomonadota</taxon>
        <taxon>Alphaproteobacteria</taxon>
        <taxon>Rhodobacterales</taxon>
        <taxon>Paracoccaceae</taxon>
        <taxon>Pseudooceanicola</taxon>
    </lineage>
</organism>
<keyword evidence="1" id="KW-1133">Transmembrane helix</keyword>
<keyword evidence="1" id="KW-0812">Transmembrane</keyword>
<keyword evidence="1" id="KW-0472">Membrane</keyword>
<dbReference type="InterPro" id="IPR037185">
    <property type="entry name" value="EmrE-like"/>
</dbReference>
<feature type="transmembrane region" description="Helical" evidence="1">
    <location>
        <begin position="216"/>
        <end position="237"/>
    </location>
</feature>
<dbReference type="Proteomes" id="UP000231553">
    <property type="component" value="Unassembled WGS sequence"/>
</dbReference>
<feature type="transmembrane region" description="Helical" evidence="1">
    <location>
        <begin position="185"/>
        <end position="204"/>
    </location>
</feature>
<gene>
    <name evidence="3" type="ORF">CVM52_04605</name>
</gene>
<feature type="transmembrane region" description="Helical" evidence="1">
    <location>
        <begin position="82"/>
        <end position="100"/>
    </location>
</feature>
<sequence>MTARIANDRRANLIGSVWMITAMAVFAVEDAFVKAAALTLPVGQILILFGLGGAFVFAGLLLIQKRPLFVPDVVSRPMRFRVVFEIVGRLFFVLALSLTPLSVTTVILQAAPLVVVAGAALVFGEKVGWRRWTAVLIGLLGVVVIVQPGADSFSLLSLLAILGMLGFAGRDLASRAAPASLNTSILGLYGFLSILAAGILFSGWQAAPFVMPTPDAWLFLSGAVLAGVAAYSCLMKAMRTGDVSAVTPFRYTRLLFGIALGVVVFGEQVSPSMMLGAGLIVLSGLFILWRGKQATPPGARQH</sequence>
<feature type="domain" description="EamA" evidence="2">
    <location>
        <begin position="158"/>
        <end position="288"/>
    </location>
</feature>
<dbReference type="Gene3D" id="1.10.3730.20">
    <property type="match status" value="1"/>
</dbReference>
<keyword evidence="4" id="KW-1185">Reference proteome</keyword>
<accession>A0A2M8J554</accession>
<feature type="transmembrane region" description="Helical" evidence="1">
    <location>
        <begin position="272"/>
        <end position="291"/>
    </location>
</feature>
<feature type="transmembrane region" description="Helical" evidence="1">
    <location>
        <begin position="106"/>
        <end position="124"/>
    </location>
</feature>
<evidence type="ECO:0000259" key="2">
    <source>
        <dbReference type="Pfam" id="PF00892"/>
    </source>
</evidence>
<dbReference type="EMBL" id="PGTB01000007">
    <property type="protein sequence ID" value="PJE37911.1"/>
    <property type="molecule type" value="Genomic_DNA"/>
</dbReference>
<feature type="transmembrane region" description="Helical" evidence="1">
    <location>
        <begin position="12"/>
        <end position="28"/>
    </location>
</feature>
<comment type="caution">
    <text evidence="3">The sequence shown here is derived from an EMBL/GenBank/DDBJ whole genome shotgun (WGS) entry which is preliminary data.</text>
</comment>
<protein>
    <submittedName>
        <fullName evidence="3">EamA family transporter</fullName>
    </submittedName>
</protein>
<feature type="transmembrane region" description="Helical" evidence="1">
    <location>
        <begin position="155"/>
        <end position="173"/>
    </location>
</feature>
<evidence type="ECO:0000313" key="3">
    <source>
        <dbReference type="EMBL" id="PJE37911.1"/>
    </source>
</evidence>
<dbReference type="SUPFAM" id="SSF103481">
    <property type="entry name" value="Multidrug resistance efflux transporter EmrE"/>
    <property type="match status" value="2"/>
</dbReference>
<feature type="transmembrane region" description="Helical" evidence="1">
    <location>
        <begin position="131"/>
        <end position="149"/>
    </location>
</feature>
<proteinExistence type="predicted"/>
<feature type="transmembrane region" description="Helical" evidence="1">
    <location>
        <begin position="249"/>
        <end position="266"/>
    </location>
</feature>
<dbReference type="RefSeq" id="WP_100161427.1">
    <property type="nucleotide sequence ID" value="NZ_PGTB01000007.1"/>
</dbReference>
<dbReference type="PANTHER" id="PTHR22911">
    <property type="entry name" value="ACYL-MALONYL CONDENSING ENZYME-RELATED"/>
    <property type="match status" value="1"/>
</dbReference>
<feature type="domain" description="EamA" evidence="2">
    <location>
        <begin position="14"/>
        <end position="146"/>
    </location>
</feature>
<dbReference type="GO" id="GO:0016020">
    <property type="term" value="C:membrane"/>
    <property type="evidence" value="ECO:0007669"/>
    <property type="project" value="InterPro"/>
</dbReference>
<dbReference type="OrthoDB" id="7165334at2"/>
<dbReference type="Pfam" id="PF00892">
    <property type="entry name" value="EamA"/>
    <property type="match status" value="2"/>
</dbReference>
<evidence type="ECO:0000313" key="4">
    <source>
        <dbReference type="Proteomes" id="UP000231553"/>
    </source>
</evidence>
<dbReference type="AlphaFoldDB" id="A0A2M8J554"/>
<reference evidence="3 4" key="1">
    <citation type="journal article" date="2018" name="Int. J. Syst. Evol. Microbiol.">
        <title>Pseudooceanicola lipolyticus sp. nov., a marine alphaproteobacterium, reclassification of Oceanicola flagellatus as Pseudooceanicola flagellatus comb. nov. and emended description of the genus Pseudooceanicola.</title>
        <authorList>
            <person name="Huang M.-M."/>
            <person name="Guo L.-L."/>
            <person name="Wu Y.-H."/>
            <person name="Lai Q.-L."/>
            <person name="Shao Z.-Z."/>
            <person name="Wang C.-S."/>
            <person name="Wu M."/>
            <person name="Xu X.-W."/>
        </authorList>
    </citation>
    <scope>NUCLEOTIDE SEQUENCE [LARGE SCALE GENOMIC DNA]</scope>
    <source>
        <strain evidence="3 4">157</strain>
    </source>
</reference>
<name>A0A2M8J554_9RHOB</name>